<proteinExistence type="predicted"/>
<sequence>MRWRLQAVRLRYGRMAAERARLSAQLEHSRRLLAAEAGPRPELLDDTFGSAHPAFDPRFDGEAAGYTLRYQPLVDLADGRILGVEALLRLTARPGGRSAPLEFVRRLEASGEIGNVGHWVMRRACQELVVLQRAAPRPLRLVVNVSRRELGRAEYADDVLEVLAAAGLPPGRLELDVDGFHEAEHAELLCHPLQRLRSAGVGITLDNFGSTQLPLSLLAELPLSKLKIDRSLVAALGQDERHDALFASMLQTAANLRLAVGVVGIENEGQWRRLQQLGCTEGQGFLFATPLPLAAAQHLPLQLPAAAD</sequence>
<dbReference type="PANTHER" id="PTHR33121">
    <property type="entry name" value="CYCLIC DI-GMP PHOSPHODIESTERASE PDEF"/>
    <property type="match status" value="1"/>
</dbReference>
<dbReference type="PROSITE" id="PS50883">
    <property type="entry name" value="EAL"/>
    <property type="match status" value="1"/>
</dbReference>
<feature type="domain" description="EAL" evidence="1">
    <location>
        <begin position="44"/>
        <end position="304"/>
    </location>
</feature>
<dbReference type="SUPFAM" id="SSF141868">
    <property type="entry name" value="EAL domain-like"/>
    <property type="match status" value="1"/>
</dbReference>
<dbReference type="CDD" id="cd01948">
    <property type="entry name" value="EAL"/>
    <property type="match status" value="1"/>
</dbReference>
<protein>
    <submittedName>
        <fullName evidence="2">EAL domain-containing protein</fullName>
    </submittedName>
</protein>
<dbReference type="AlphaFoldDB" id="A0A5C6TXK7"/>
<evidence type="ECO:0000259" key="1">
    <source>
        <dbReference type="PROSITE" id="PS50883"/>
    </source>
</evidence>
<dbReference type="SMART" id="SM00052">
    <property type="entry name" value="EAL"/>
    <property type="match status" value="1"/>
</dbReference>
<dbReference type="Gene3D" id="3.20.20.450">
    <property type="entry name" value="EAL domain"/>
    <property type="match status" value="1"/>
</dbReference>
<dbReference type="GO" id="GO:0071111">
    <property type="term" value="F:cyclic-guanylate-specific phosphodiesterase activity"/>
    <property type="evidence" value="ECO:0007669"/>
    <property type="project" value="InterPro"/>
</dbReference>
<gene>
    <name evidence="2" type="ORF">FSC37_00080</name>
</gene>
<organism evidence="2 3">
    <name type="scientific">Piscinibacter aquaticus</name>
    <dbReference type="NCBI Taxonomy" id="392597"/>
    <lineage>
        <taxon>Bacteria</taxon>
        <taxon>Pseudomonadati</taxon>
        <taxon>Pseudomonadota</taxon>
        <taxon>Betaproteobacteria</taxon>
        <taxon>Burkholderiales</taxon>
        <taxon>Sphaerotilaceae</taxon>
        <taxon>Piscinibacter</taxon>
    </lineage>
</organism>
<keyword evidence="3" id="KW-1185">Reference proteome</keyword>
<evidence type="ECO:0000313" key="3">
    <source>
        <dbReference type="Proteomes" id="UP000321832"/>
    </source>
</evidence>
<dbReference type="InterPro" id="IPR001633">
    <property type="entry name" value="EAL_dom"/>
</dbReference>
<dbReference type="Proteomes" id="UP000321832">
    <property type="component" value="Unassembled WGS sequence"/>
</dbReference>
<name>A0A5C6TXK7_9BURK</name>
<dbReference type="InterPro" id="IPR050706">
    <property type="entry name" value="Cyclic-di-GMP_PDE-like"/>
</dbReference>
<accession>A0A5C6TXK7</accession>
<reference evidence="2 3" key="1">
    <citation type="submission" date="2019-08" db="EMBL/GenBank/DDBJ databases">
        <authorList>
            <person name="Khan S.A."/>
            <person name="Jeon C.O."/>
            <person name="Jeong S.E."/>
        </authorList>
    </citation>
    <scope>NUCLEOTIDE SEQUENCE [LARGE SCALE GENOMIC DNA]</scope>
    <source>
        <strain evidence="3">IMCC1728</strain>
    </source>
</reference>
<comment type="caution">
    <text evidence="2">The sequence shown here is derived from an EMBL/GenBank/DDBJ whole genome shotgun (WGS) entry which is preliminary data.</text>
</comment>
<evidence type="ECO:0000313" key="2">
    <source>
        <dbReference type="EMBL" id="TXC65117.1"/>
    </source>
</evidence>
<dbReference type="PANTHER" id="PTHR33121:SF70">
    <property type="entry name" value="SIGNALING PROTEIN YKOW"/>
    <property type="match status" value="1"/>
</dbReference>
<dbReference type="Pfam" id="PF00563">
    <property type="entry name" value="EAL"/>
    <property type="match status" value="1"/>
</dbReference>
<dbReference type="EMBL" id="VOPW01000001">
    <property type="protein sequence ID" value="TXC65117.1"/>
    <property type="molecule type" value="Genomic_DNA"/>
</dbReference>
<dbReference type="InterPro" id="IPR035919">
    <property type="entry name" value="EAL_sf"/>
</dbReference>